<evidence type="ECO:0000256" key="6">
    <source>
        <dbReference type="ARBA" id="ARBA00023004"/>
    </source>
</evidence>
<comment type="subcellular location">
    <subcellularLocation>
        <location evidence="1 11">Cell outer membrane</location>
        <topology evidence="1 11">Multi-pass membrane protein</topology>
    </subcellularLocation>
</comment>
<evidence type="ECO:0000256" key="3">
    <source>
        <dbReference type="ARBA" id="ARBA00022452"/>
    </source>
</evidence>
<evidence type="ECO:0000256" key="1">
    <source>
        <dbReference type="ARBA" id="ARBA00004571"/>
    </source>
</evidence>
<dbReference type="STRING" id="1123272.SAMN02745824_1925"/>
<evidence type="ECO:0000259" key="13">
    <source>
        <dbReference type="Pfam" id="PF00593"/>
    </source>
</evidence>
<evidence type="ECO:0000259" key="14">
    <source>
        <dbReference type="Pfam" id="PF07715"/>
    </source>
</evidence>
<dbReference type="GO" id="GO:0009279">
    <property type="term" value="C:cell outer membrane"/>
    <property type="evidence" value="ECO:0007669"/>
    <property type="project" value="UniProtKB-SubCell"/>
</dbReference>
<dbReference type="Gene3D" id="2.40.170.20">
    <property type="entry name" value="TonB-dependent receptor, beta-barrel domain"/>
    <property type="match status" value="1"/>
</dbReference>
<dbReference type="Proteomes" id="UP000185192">
    <property type="component" value="Unassembled WGS sequence"/>
</dbReference>
<dbReference type="EMBL" id="FSQW01000002">
    <property type="protein sequence ID" value="SIN82532.1"/>
    <property type="molecule type" value="Genomic_DNA"/>
</dbReference>
<dbReference type="PANTHER" id="PTHR32552">
    <property type="entry name" value="FERRICHROME IRON RECEPTOR-RELATED"/>
    <property type="match status" value="1"/>
</dbReference>
<dbReference type="SUPFAM" id="SSF56935">
    <property type="entry name" value="Porins"/>
    <property type="match status" value="1"/>
</dbReference>
<keyword evidence="15" id="KW-0675">Receptor</keyword>
<dbReference type="PANTHER" id="PTHR32552:SF81">
    <property type="entry name" value="TONB-DEPENDENT OUTER MEMBRANE RECEPTOR"/>
    <property type="match status" value="1"/>
</dbReference>
<comment type="similarity">
    <text evidence="11 12">Belongs to the TonB-dependent receptor family.</text>
</comment>
<feature type="domain" description="TonB-dependent receptor plug" evidence="14">
    <location>
        <begin position="118"/>
        <end position="226"/>
    </location>
</feature>
<dbReference type="GO" id="GO:0006826">
    <property type="term" value="P:iron ion transport"/>
    <property type="evidence" value="ECO:0007669"/>
    <property type="project" value="UniProtKB-KW"/>
</dbReference>
<dbReference type="PROSITE" id="PS52016">
    <property type="entry name" value="TONB_DEPENDENT_REC_3"/>
    <property type="match status" value="1"/>
</dbReference>
<keyword evidence="10 11" id="KW-0998">Cell outer membrane</keyword>
<reference evidence="16" key="1">
    <citation type="submission" date="2016-11" db="EMBL/GenBank/DDBJ databases">
        <authorList>
            <person name="Varghese N."/>
            <person name="Submissions S."/>
        </authorList>
    </citation>
    <scope>NUCLEOTIDE SEQUENCE [LARGE SCALE GENOMIC DNA]</scope>
    <source>
        <strain evidence="16">DSM 22363</strain>
    </source>
</reference>
<dbReference type="Pfam" id="PF00593">
    <property type="entry name" value="TonB_dep_Rec_b-barrel"/>
    <property type="match status" value="1"/>
</dbReference>
<keyword evidence="7" id="KW-0406">Ion transport</keyword>
<evidence type="ECO:0000313" key="15">
    <source>
        <dbReference type="EMBL" id="SIN82532.1"/>
    </source>
</evidence>
<dbReference type="AlphaFoldDB" id="A0A1N6EHN5"/>
<evidence type="ECO:0000256" key="5">
    <source>
        <dbReference type="ARBA" id="ARBA00022692"/>
    </source>
</evidence>
<keyword evidence="4" id="KW-0410">Iron transport</keyword>
<keyword evidence="3 11" id="KW-1134">Transmembrane beta strand</keyword>
<sequence length="905" mass="97539">MGFEGNPSVYCGEQWPGVPDQDRFFRRYFCRPGDPVHDPPHQKRCKNVILQSLQNLAIGNIVNKKKILGSRMNTAKLLATTAIGSLVMTAPAIAQETQENGADDNVIIVTASKREATLQETPIAVSVTSAEQIEDSQVRDLLDLQTLVPSLRVNQLQSSANTNFIIRGFGNGANNAGIEPSVGVFIDGVYRSRSAAQIGDLPNVQRVEVLRGPQSTLFGKNASAGIISIVTQAPQFEFGGSAELSYGNFDAIVAKADITGPLSDNVAFSLSGNINKRDGYVEDLNLGIDNNERNRWGVRGQLLFEPSSDLSFRFIADYDKIDENCCSVVNIVDGPTGNAIRALGGVIISNDRFGDTNALNFASVNEIENYGVSLQADWALDAIDVTAITSYRAVSSFGDQDIDFTSADIVQRSEGRGEIDTYTLELRAASDFDGFFNFLIGGYFFKEDIETNGALEYGADFQAYADLLTNGNYSSLEPTLRALVPGIPAGAFGGQGQGRMTNFLYDNEAISIFGQLDFEILEGLTFSVGGNYTNDKKSVVQNNVSTDVFSGIDLIQAGFNAAVAGGATPDVAAVLASDPATNPFLGLRGLQFIPPYLNFPNAVEDGRTEDNDLSYTFRLSYDFPDNISVYATYATGFKASSFNLSTDSRPFPADFIPGSPFQSPAPAASPIRDAGLAVTNLTSGTRFAGPEEAEVYEIGIKGQWPGIAFNLAIFDQTLEGFQSNIFTGTGFVLGNADEQSVRGFEFDSSISPIPDLTFTFAVTYLDAQYDSFDDGSAFNPATLGVVPANLTGLRPAGIPEWNVTAGATYTHNFDSGSFLTLHADYLMESNTQIAEGLPQFRRAVEQLNGSITFGLENGLQFSIWGRNLTNDVYNTTVFPSVAQGGSLSGYRNFPRTYGGAVKFKF</sequence>
<dbReference type="Pfam" id="PF07715">
    <property type="entry name" value="Plug"/>
    <property type="match status" value="1"/>
</dbReference>
<keyword evidence="2 11" id="KW-0813">Transport</keyword>
<gene>
    <name evidence="15" type="ORF">SAMN02745824_1925</name>
</gene>
<evidence type="ECO:0000256" key="8">
    <source>
        <dbReference type="ARBA" id="ARBA00023077"/>
    </source>
</evidence>
<dbReference type="InterPro" id="IPR012910">
    <property type="entry name" value="Plug_dom"/>
</dbReference>
<evidence type="ECO:0000256" key="4">
    <source>
        <dbReference type="ARBA" id="ARBA00022496"/>
    </source>
</evidence>
<organism evidence="15 16">
    <name type="scientific">Parasphingorhabdus marina DSM 22363</name>
    <dbReference type="NCBI Taxonomy" id="1123272"/>
    <lineage>
        <taxon>Bacteria</taxon>
        <taxon>Pseudomonadati</taxon>
        <taxon>Pseudomonadota</taxon>
        <taxon>Alphaproteobacteria</taxon>
        <taxon>Sphingomonadales</taxon>
        <taxon>Sphingomonadaceae</taxon>
        <taxon>Parasphingorhabdus</taxon>
    </lineage>
</organism>
<keyword evidence="9 11" id="KW-0472">Membrane</keyword>
<keyword evidence="5 11" id="KW-0812">Transmembrane</keyword>
<dbReference type="InterPro" id="IPR039426">
    <property type="entry name" value="TonB-dep_rcpt-like"/>
</dbReference>
<accession>A0A1N6EHN5</accession>
<dbReference type="InterPro" id="IPR036942">
    <property type="entry name" value="Beta-barrel_TonB_sf"/>
</dbReference>
<evidence type="ECO:0000256" key="9">
    <source>
        <dbReference type="ARBA" id="ARBA00023136"/>
    </source>
</evidence>
<keyword evidence="6" id="KW-0408">Iron</keyword>
<evidence type="ECO:0000313" key="16">
    <source>
        <dbReference type="Proteomes" id="UP000185192"/>
    </source>
</evidence>
<evidence type="ECO:0000256" key="7">
    <source>
        <dbReference type="ARBA" id="ARBA00023065"/>
    </source>
</evidence>
<evidence type="ECO:0000256" key="10">
    <source>
        <dbReference type="ARBA" id="ARBA00023237"/>
    </source>
</evidence>
<keyword evidence="16" id="KW-1185">Reference proteome</keyword>
<keyword evidence="8 12" id="KW-0798">TonB box</keyword>
<protein>
    <submittedName>
        <fullName evidence="15">Outer membrane receptor proteins, mostly Fe transport</fullName>
    </submittedName>
</protein>
<evidence type="ECO:0000256" key="2">
    <source>
        <dbReference type="ARBA" id="ARBA00022448"/>
    </source>
</evidence>
<proteinExistence type="inferred from homology"/>
<name>A0A1N6EHN5_9SPHN</name>
<feature type="domain" description="TonB-dependent receptor-like beta-barrel" evidence="13">
    <location>
        <begin position="349"/>
        <end position="868"/>
    </location>
</feature>
<evidence type="ECO:0000256" key="12">
    <source>
        <dbReference type="RuleBase" id="RU003357"/>
    </source>
</evidence>
<evidence type="ECO:0000256" key="11">
    <source>
        <dbReference type="PROSITE-ProRule" id="PRU01360"/>
    </source>
</evidence>
<dbReference type="InterPro" id="IPR000531">
    <property type="entry name" value="Beta-barrel_TonB"/>
</dbReference>